<dbReference type="PANTHER" id="PTHR10098">
    <property type="entry name" value="RAPSYN-RELATED"/>
    <property type="match status" value="1"/>
</dbReference>
<dbReference type="Proteomes" id="UP000014139">
    <property type="component" value="Unassembled WGS sequence"/>
</dbReference>
<sequence length="141" mass="14794">MTDLAGLDLDADLVVLSGCDTGRGEVTRGGDVVGLARQLLAAGARSAVVSLWPVDDRSTCVLMDDFHHRLAAGENAAEALQGAQQFLRSLTALDLHERYTVLCAAVGEDAPGPGSARRSPAQEDAPLRTAEWAAFVLIGRP</sequence>
<keyword evidence="3" id="KW-1185">Reference proteome</keyword>
<evidence type="ECO:0000313" key="2">
    <source>
        <dbReference type="EMBL" id="EOD68105.1"/>
    </source>
</evidence>
<name>R1HX38_9PSEU</name>
<proteinExistence type="predicted"/>
<dbReference type="AlphaFoldDB" id="R1HX38"/>
<gene>
    <name evidence="2" type="ORF">H480_13074</name>
</gene>
<feature type="domain" description="CHAT" evidence="1">
    <location>
        <begin position="2"/>
        <end position="140"/>
    </location>
</feature>
<evidence type="ECO:0000259" key="1">
    <source>
        <dbReference type="Pfam" id="PF12770"/>
    </source>
</evidence>
<dbReference type="EMBL" id="AOUO01000172">
    <property type="protein sequence ID" value="EOD68105.1"/>
    <property type="molecule type" value="Genomic_DNA"/>
</dbReference>
<dbReference type="Pfam" id="PF12770">
    <property type="entry name" value="CHAT"/>
    <property type="match status" value="1"/>
</dbReference>
<dbReference type="PANTHER" id="PTHR10098:SF108">
    <property type="entry name" value="TETRATRICOPEPTIDE REPEAT PROTEIN 28"/>
    <property type="match status" value="1"/>
</dbReference>
<evidence type="ECO:0000313" key="3">
    <source>
        <dbReference type="Proteomes" id="UP000014139"/>
    </source>
</evidence>
<protein>
    <recommendedName>
        <fullName evidence="1">CHAT domain-containing protein</fullName>
    </recommendedName>
</protein>
<dbReference type="InterPro" id="IPR024983">
    <property type="entry name" value="CHAT_dom"/>
</dbReference>
<comment type="caution">
    <text evidence="2">The sequence shown here is derived from an EMBL/GenBank/DDBJ whole genome shotgun (WGS) entry which is preliminary data.</text>
</comment>
<accession>R1HX38</accession>
<reference evidence="2 3" key="1">
    <citation type="submission" date="2013-02" db="EMBL/GenBank/DDBJ databases">
        <title>Draft genome sequence of Amycolatopsis vancoresmycina strain DSM 44592T.</title>
        <authorList>
            <person name="Kumar S."/>
            <person name="Kaur N."/>
            <person name="Kaur C."/>
            <person name="Raghava G.P.S."/>
            <person name="Mayilraj S."/>
        </authorList>
    </citation>
    <scope>NUCLEOTIDE SEQUENCE [LARGE SCALE GENOMIC DNA]</scope>
    <source>
        <strain evidence="2 3">DSM 44592</strain>
    </source>
</reference>
<dbReference type="PATRIC" id="fig|1292037.4.peg.2495"/>
<organism evidence="2 3">
    <name type="scientific">Amycolatopsis vancoresmycina DSM 44592</name>
    <dbReference type="NCBI Taxonomy" id="1292037"/>
    <lineage>
        <taxon>Bacteria</taxon>
        <taxon>Bacillati</taxon>
        <taxon>Actinomycetota</taxon>
        <taxon>Actinomycetes</taxon>
        <taxon>Pseudonocardiales</taxon>
        <taxon>Pseudonocardiaceae</taxon>
        <taxon>Amycolatopsis</taxon>
    </lineage>
</organism>